<dbReference type="NCBIfam" id="NF033632">
    <property type="entry name" value="SLATT_4"/>
    <property type="match status" value="1"/>
</dbReference>
<accession>A0ABW2SL52</accession>
<keyword evidence="1" id="KW-0472">Membrane</keyword>
<evidence type="ECO:0000313" key="3">
    <source>
        <dbReference type="EMBL" id="MFC7580073.1"/>
    </source>
</evidence>
<gene>
    <name evidence="3" type="ORF">ACFQWG_02400</name>
</gene>
<organism evidence="3 4">
    <name type="scientific">Schaalia naturae</name>
    <dbReference type="NCBI Taxonomy" id="635203"/>
    <lineage>
        <taxon>Bacteria</taxon>
        <taxon>Bacillati</taxon>
        <taxon>Actinomycetota</taxon>
        <taxon>Actinomycetes</taxon>
        <taxon>Actinomycetales</taxon>
        <taxon>Actinomycetaceae</taxon>
        <taxon>Schaalia</taxon>
    </lineage>
</organism>
<feature type="transmembrane region" description="Helical" evidence="1">
    <location>
        <begin position="76"/>
        <end position="97"/>
    </location>
</feature>
<evidence type="ECO:0000256" key="1">
    <source>
        <dbReference type="SAM" id="Phobius"/>
    </source>
</evidence>
<dbReference type="Pfam" id="PF18186">
    <property type="entry name" value="SLATT_4"/>
    <property type="match status" value="1"/>
</dbReference>
<sequence length="200" mass="21963">MSDEQGEVPGATPYLLAQVRESFGRVVYSQKTHEKQADICFVKYRWQQGVLIALTAISSGTFLATIIGLLGDPALASLATSTIALLVSWMSLGAKAFRFAEESDAHRDIASRLWAIRESYISLIADLMSGDVSNTQAQGRRDELQEATRNAYSDAPRTSSRAFARAQEGLKNNEEMTFTPHEIDLFLPEALRLGNKGTCS</sequence>
<evidence type="ECO:0000259" key="2">
    <source>
        <dbReference type="Pfam" id="PF18186"/>
    </source>
</evidence>
<dbReference type="InterPro" id="IPR040811">
    <property type="entry name" value="SLATT_4"/>
</dbReference>
<dbReference type="RefSeq" id="WP_380971762.1">
    <property type="nucleotide sequence ID" value="NZ_JBHTEF010000001.1"/>
</dbReference>
<keyword evidence="1" id="KW-1133">Transmembrane helix</keyword>
<dbReference type="Proteomes" id="UP001596527">
    <property type="component" value="Unassembled WGS sequence"/>
</dbReference>
<reference evidence="4" key="1">
    <citation type="journal article" date="2019" name="Int. J. Syst. Evol. Microbiol.">
        <title>The Global Catalogue of Microorganisms (GCM) 10K type strain sequencing project: providing services to taxonomists for standard genome sequencing and annotation.</title>
        <authorList>
            <consortium name="The Broad Institute Genomics Platform"/>
            <consortium name="The Broad Institute Genome Sequencing Center for Infectious Disease"/>
            <person name="Wu L."/>
            <person name="Ma J."/>
        </authorList>
    </citation>
    <scope>NUCLEOTIDE SEQUENCE [LARGE SCALE GENOMIC DNA]</scope>
    <source>
        <strain evidence="4">CCUG 56698</strain>
    </source>
</reference>
<evidence type="ECO:0000313" key="4">
    <source>
        <dbReference type="Proteomes" id="UP001596527"/>
    </source>
</evidence>
<comment type="caution">
    <text evidence="3">The sequence shown here is derived from an EMBL/GenBank/DDBJ whole genome shotgun (WGS) entry which is preliminary data.</text>
</comment>
<name>A0ABW2SL52_9ACTO</name>
<keyword evidence="4" id="KW-1185">Reference proteome</keyword>
<feature type="domain" description="SMODS and SLOG-associating 2TM effector" evidence="2">
    <location>
        <begin position="15"/>
        <end position="182"/>
    </location>
</feature>
<protein>
    <submittedName>
        <fullName evidence="3">SLATT domain-containing protein</fullName>
    </submittedName>
</protein>
<dbReference type="EMBL" id="JBHTEF010000001">
    <property type="protein sequence ID" value="MFC7580073.1"/>
    <property type="molecule type" value="Genomic_DNA"/>
</dbReference>
<keyword evidence="1" id="KW-0812">Transmembrane</keyword>
<proteinExistence type="predicted"/>
<feature type="transmembrane region" description="Helical" evidence="1">
    <location>
        <begin position="50"/>
        <end position="70"/>
    </location>
</feature>